<proteinExistence type="predicted"/>
<evidence type="ECO:0000313" key="2">
    <source>
        <dbReference type="EMBL" id="RHZ85062.1"/>
    </source>
</evidence>
<protein>
    <submittedName>
        <fullName evidence="2">Uncharacterized protein</fullName>
    </submittedName>
</protein>
<keyword evidence="3" id="KW-1185">Reference proteome</keyword>
<feature type="region of interest" description="Disordered" evidence="1">
    <location>
        <begin position="1"/>
        <end position="25"/>
    </location>
</feature>
<name>A0A397JD51_9GLOM</name>
<evidence type="ECO:0000256" key="1">
    <source>
        <dbReference type="SAM" id="MobiDB-lite"/>
    </source>
</evidence>
<accession>A0A397JD51</accession>
<gene>
    <name evidence="2" type="ORF">Glove_71g74</name>
</gene>
<reference evidence="2 3" key="1">
    <citation type="submission" date="2018-08" db="EMBL/GenBank/DDBJ databases">
        <title>Genome and evolution of the arbuscular mycorrhizal fungus Diversispora epigaea (formerly Glomus versiforme) and its bacterial endosymbionts.</title>
        <authorList>
            <person name="Sun X."/>
            <person name="Fei Z."/>
            <person name="Harrison M."/>
        </authorList>
    </citation>
    <scope>NUCLEOTIDE SEQUENCE [LARGE SCALE GENOMIC DNA]</scope>
    <source>
        <strain evidence="2 3">IT104</strain>
    </source>
</reference>
<comment type="caution">
    <text evidence="2">The sequence shown here is derived from an EMBL/GenBank/DDBJ whole genome shotgun (WGS) entry which is preliminary data.</text>
</comment>
<sequence length="59" mass="6804">MLELRIGPLANQESTNTTTTTTPLNYQTHPQEIYTSQLFEYSSLPKLKKEENFEGNLKN</sequence>
<dbReference type="AlphaFoldDB" id="A0A397JD51"/>
<dbReference type="Proteomes" id="UP000266861">
    <property type="component" value="Unassembled WGS sequence"/>
</dbReference>
<organism evidence="2 3">
    <name type="scientific">Diversispora epigaea</name>
    <dbReference type="NCBI Taxonomy" id="1348612"/>
    <lineage>
        <taxon>Eukaryota</taxon>
        <taxon>Fungi</taxon>
        <taxon>Fungi incertae sedis</taxon>
        <taxon>Mucoromycota</taxon>
        <taxon>Glomeromycotina</taxon>
        <taxon>Glomeromycetes</taxon>
        <taxon>Diversisporales</taxon>
        <taxon>Diversisporaceae</taxon>
        <taxon>Diversispora</taxon>
    </lineage>
</organism>
<dbReference type="EMBL" id="PQFF01000068">
    <property type="protein sequence ID" value="RHZ85062.1"/>
    <property type="molecule type" value="Genomic_DNA"/>
</dbReference>
<evidence type="ECO:0000313" key="3">
    <source>
        <dbReference type="Proteomes" id="UP000266861"/>
    </source>
</evidence>